<dbReference type="AlphaFoldDB" id="A0A4Z2F9K1"/>
<name>A0A4Z2F9K1_9TELE</name>
<comment type="caution">
    <text evidence="2">The sequence shown here is derived from an EMBL/GenBank/DDBJ whole genome shotgun (WGS) entry which is preliminary data.</text>
</comment>
<dbReference type="Proteomes" id="UP000314294">
    <property type="component" value="Unassembled WGS sequence"/>
</dbReference>
<keyword evidence="3" id="KW-1185">Reference proteome</keyword>
<evidence type="ECO:0000313" key="2">
    <source>
        <dbReference type="EMBL" id="TNN37543.1"/>
    </source>
</evidence>
<gene>
    <name evidence="2" type="ORF">EYF80_052292</name>
</gene>
<feature type="region of interest" description="Disordered" evidence="1">
    <location>
        <begin position="22"/>
        <end position="48"/>
    </location>
</feature>
<sequence>MSLCPYEGLNAFDLGAFDLRAMSPGTVDSRSSPQHPDHEDHPGPEEAVVTYGPASLQHRSTQAAKLNTNSLPLQINGTPFLSFPLPSLPSSTPVSSPPPLVQHHRRTTYSLPSGAGSIAYDGAQALTPH</sequence>
<evidence type="ECO:0000313" key="3">
    <source>
        <dbReference type="Proteomes" id="UP000314294"/>
    </source>
</evidence>
<dbReference type="EMBL" id="SRLO01001473">
    <property type="protein sequence ID" value="TNN37543.1"/>
    <property type="molecule type" value="Genomic_DNA"/>
</dbReference>
<protein>
    <submittedName>
        <fullName evidence="2">Uncharacterized protein</fullName>
    </submittedName>
</protein>
<evidence type="ECO:0000256" key="1">
    <source>
        <dbReference type="SAM" id="MobiDB-lite"/>
    </source>
</evidence>
<proteinExistence type="predicted"/>
<accession>A0A4Z2F9K1</accession>
<feature type="compositionally biased region" description="Basic and acidic residues" evidence="1">
    <location>
        <begin position="35"/>
        <end position="44"/>
    </location>
</feature>
<reference evidence="2 3" key="1">
    <citation type="submission" date="2019-03" db="EMBL/GenBank/DDBJ databases">
        <title>First draft genome of Liparis tanakae, snailfish: a comprehensive survey of snailfish specific genes.</title>
        <authorList>
            <person name="Kim W."/>
            <person name="Song I."/>
            <person name="Jeong J.-H."/>
            <person name="Kim D."/>
            <person name="Kim S."/>
            <person name="Ryu S."/>
            <person name="Song J.Y."/>
            <person name="Lee S.K."/>
        </authorList>
    </citation>
    <scope>NUCLEOTIDE SEQUENCE [LARGE SCALE GENOMIC DNA]</scope>
    <source>
        <tissue evidence="2">Muscle</tissue>
    </source>
</reference>
<organism evidence="2 3">
    <name type="scientific">Liparis tanakae</name>
    <name type="common">Tanaka's snailfish</name>
    <dbReference type="NCBI Taxonomy" id="230148"/>
    <lineage>
        <taxon>Eukaryota</taxon>
        <taxon>Metazoa</taxon>
        <taxon>Chordata</taxon>
        <taxon>Craniata</taxon>
        <taxon>Vertebrata</taxon>
        <taxon>Euteleostomi</taxon>
        <taxon>Actinopterygii</taxon>
        <taxon>Neopterygii</taxon>
        <taxon>Teleostei</taxon>
        <taxon>Neoteleostei</taxon>
        <taxon>Acanthomorphata</taxon>
        <taxon>Eupercaria</taxon>
        <taxon>Perciformes</taxon>
        <taxon>Cottioidei</taxon>
        <taxon>Cottales</taxon>
        <taxon>Liparidae</taxon>
        <taxon>Liparis</taxon>
    </lineage>
</organism>